<dbReference type="EMBL" id="BMYZ01000002">
    <property type="protein sequence ID" value="GGY79341.1"/>
    <property type="molecule type" value="Genomic_DNA"/>
</dbReference>
<keyword evidence="1" id="KW-0238">DNA-binding</keyword>
<dbReference type="Gene3D" id="1.10.1660.10">
    <property type="match status" value="1"/>
</dbReference>
<dbReference type="RefSeq" id="WP_189419141.1">
    <property type="nucleotide sequence ID" value="NZ_BMYZ01000002.1"/>
</dbReference>
<dbReference type="PRINTS" id="PR00040">
    <property type="entry name" value="HTHMERR"/>
</dbReference>
<keyword evidence="4" id="KW-1185">Reference proteome</keyword>
<organism evidence="3 4">
    <name type="scientific">Cellvibrio zantedeschiae</name>
    <dbReference type="NCBI Taxonomy" id="1237077"/>
    <lineage>
        <taxon>Bacteria</taxon>
        <taxon>Pseudomonadati</taxon>
        <taxon>Pseudomonadota</taxon>
        <taxon>Gammaproteobacteria</taxon>
        <taxon>Cellvibrionales</taxon>
        <taxon>Cellvibrionaceae</taxon>
        <taxon>Cellvibrio</taxon>
    </lineage>
</organism>
<dbReference type="PANTHER" id="PTHR30204">
    <property type="entry name" value="REDOX-CYCLING DRUG-SENSING TRANSCRIPTIONAL ACTIVATOR SOXR"/>
    <property type="match status" value="1"/>
</dbReference>
<accession>A0ABQ3B4W2</accession>
<dbReference type="PANTHER" id="PTHR30204:SF92">
    <property type="entry name" value="HTH-TYPE TRANSCRIPTIONAL REGULATOR ZNTR"/>
    <property type="match status" value="1"/>
</dbReference>
<dbReference type="InterPro" id="IPR009061">
    <property type="entry name" value="DNA-bd_dom_put_sf"/>
</dbReference>
<evidence type="ECO:0000259" key="2">
    <source>
        <dbReference type="PROSITE" id="PS50937"/>
    </source>
</evidence>
<gene>
    <name evidence="3" type="ORF">GCM10011613_25220</name>
</gene>
<feature type="domain" description="HTH merR-type" evidence="2">
    <location>
        <begin position="1"/>
        <end position="69"/>
    </location>
</feature>
<evidence type="ECO:0000256" key="1">
    <source>
        <dbReference type="ARBA" id="ARBA00023125"/>
    </source>
</evidence>
<evidence type="ECO:0000313" key="3">
    <source>
        <dbReference type="EMBL" id="GGY79341.1"/>
    </source>
</evidence>
<dbReference type="NCBIfam" id="TIGR02047">
    <property type="entry name" value="CadR-PbrR"/>
    <property type="match status" value="1"/>
</dbReference>
<dbReference type="SMART" id="SM00422">
    <property type="entry name" value="HTH_MERR"/>
    <property type="match status" value="1"/>
</dbReference>
<dbReference type="InterPro" id="IPR000551">
    <property type="entry name" value="MerR-type_HTH_dom"/>
</dbReference>
<comment type="caution">
    <text evidence="3">The sequence shown here is derived from an EMBL/GenBank/DDBJ whole genome shotgun (WGS) entry which is preliminary data.</text>
</comment>
<protein>
    <submittedName>
        <fullName evidence="3">Transcriptional regulator</fullName>
    </submittedName>
</protein>
<name>A0ABQ3B4W2_9GAMM</name>
<proteinExistence type="predicted"/>
<dbReference type="InterPro" id="IPR047057">
    <property type="entry name" value="MerR_fam"/>
</dbReference>
<dbReference type="Pfam" id="PF13411">
    <property type="entry name" value="MerR_1"/>
    <property type="match status" value="1"/>
</dbReference>
<sequence length="130" mass="14899">MKIGALATKTGLSIQTIRYYEKENILHEPSRNDANYRLYDDEAVRQLVFVKHCRNLGLTLDEIRALIRYKERPDEGCAQVNRIVEAHLLEVDKRLAELTDLRAQLAQLRTSCADNLTAKDCGILRKLSES</sequence>
<dbReference type="Proteomes" id="UP000619761">
    <property type="component" value="Unassembled WGS sequence"/>
</dbReference>
<dbReference type="SUPFAM" id="SSF46955">
    <property type="entry name" value="Putative DNA-binding domain"/>
    <property type="match status" value="1"/>
</dbReference>
<dbReference type="PROSITE" id="PS50937">
    <property type="entry name" value="HTH_MERR_2"/>
    <property type="match status" value="1"/>
</dbReference>
<dbReference type="InterPro" id="IPR011791">
    <property type="entry name" value="CadR-PbrR"/>
</dbReference>
<dbReference type="CDD" id="cd04784">
    <property type="entry name" value="HTH_CadR-PbrR"/>
    <property type="match status" value="1"/>
</dbReference>
<dbReference type="PROSITE" id="PS00552">
    <property type="entry name" value="HTH_MERR_1"/>
    <property type="match status" value="1"/>
</dbReference>
<evidence type="ECO:0000313" key="4">
    <source>
        <dbReference type="Proteomes" id="UP000619761"/>
    </source>
</evidence>
<reference evidence="4" key="1">
    <citation type="journal article" date="2019" name="Int. J. Syst. Evol. Microbiol.">
        <title>The Global Catalogue of Microorganisms (GCM) 10K type strain sequencing project: providing services to taxonomists for standard genome sequencing and annotation.</title>
        <authorList>
            <consortium name="The Broad Institute Genomics Platform"/>
            <consortium name="The Broad Institute Genome Sequencing Center for Infectious Disease"/>
            <person name="Wu L."/>
            <person name="Ma J."/>
        </authorList>
    </citation>
    <scope>NUCLEOTIDE SEQUENCE [LARGE SCALE GENOMIC DNA]</scope>
    <source>
        <strain evidence="4">KCTC 32239</strain>
    </source>
</reference>